<protein>
    <recommendedName>
        <fullName evidence="9">Nudix hydrolase domain-containing protein</fullName>
    </recommendedName>
</protein>
<dbReference type="CDD" id="cd03426">
    <property type="entry name" value="NUDIX_CoAse_Nudt7"/>
    <property type="match status" value="1"/>
</dbReference>
<dbReference type="EMBL" id="CP008944">
    <property type="protein sequence ID" value="AIG63545.1"/>
    <property type="molecule type" value="Genomic_DNA"/>
</dbReference>
<comment type="cofactor">
    <cofactor evidence="2">
        <name>Mg(2+)</name>
        <dbReference type="ChEBI" id="CHEBI:18420"/>
    </cofactor>
</comment>
<evidence type="ECO:0000256" key="1">
    <source>
        <dbReference type="ARBA" id="ARBA00001936"/>
    </source>
</evidence>
<evidence type="ECO:0000256" key="3">
    <source>
        <dbReference type="ARBA" id="ARBA00006506"/>
    </source>
</evidence>
<evidence type="ECO:0000256" key="2">
    <source>
        <dbReference type="ARBA" id="ARBA00001946"/>
    </source>
</evidence>
<evidence type="ECO:0000256" key="7">
    <source>
        <dbReference type="ARBA" id="ARBA00023211"/>
    </source>
</evidence>
<proteinExistence type="inferred from homology"/>
<keyword evidence="5" id="KW-0378">Hydrolase</keyword>
<comment type="cofactor">
    <cofactor evidence="1">
        <name>Mn(2+)</name>
        <dbReference type="ChEBI" id="CHEBI:29035"/>
    </cofactor>
</comment>
<reference evidence="10 11" key="1">
    <citation type="submission" date="2014-07" db="EMBL/GenBank/DDBJ databases">
        <title>Complete genome sequence of Corynebacterium atypicum DSM 44849: identifiction of the mycolic acid biosynthesis genes.</title>
        <authorList>
            <person name="Tippelt A."/>
            <person name="Mollmann S."/>
            <person name="Albersmeier A."/>
            <person name="Jaenicke S."/>
            <person name="Ruckert C."/>
            <person name="Tauch A."/>
        </authorList>
    </citation>
    <scope>NUCLEOTIDE SEQUENCE [LARGE SCALE GENOMIC DNA]</scope>
    <source>
        <strain evidence="10 11">R2070</strain>
    </source>
</reference>
<dbReference type="InterPro" id="IPR000086">
    <property type="entry name" value="NUDIX_hydrolase_dom"/>
</dbReference>
<evidence type="ECO:0000313" key="10">
    <source>
        <dbReference type="EMBL" id="AIG63545.1"/>
    </source>
</evidence>
<dbReference type="RefSeq" id="WP_038604235.1">
    <property type="nucleotide sequence ID" value="NZ_CP008944.1"/>
</dbReference>
<dbReference type="PROSITE" id="PS51462">
    <property type="entry name" value="NUDIX"/>
    <property type="match status" value="1"/>
</dbReference>
<sequence>MTPNAESKPWPGADHPGVNTELHPDAAPSWLRPLANSLVGEHPAPSAEFERRRARASAHPAPRQAREEQQSAAQQQGSARQGFRGQPSGSQAGAAVLIALAGSSPDTARVLLTHRSPGMRSHAGQIAFPGGRIDSQDVNPVDAALREAWEETGLDRAAVTPIAQLDALTVTRSARPIFPVIAHWHSPARVGVASPRETDHVFTANLAELAQASRRMTVTWRSHTGPAFRCNGYVIWGFTAAVLAGILELGGWAKPWNREPAVALEEALASSRNNEPPR</sequence>
<keyword evidence="6" id="KW-0460">Magnesium</keyword>
<evidence type="ECO:0000256" key="5">
    <source>
        <dbReference type="ARBA" id="ARBA00022801"/>
    </source>
</evidence>
<gene>
    <name evidence="10" type="ORF">CATYP_01335</name>
</gene>
<evidence type="ECO:0000259" key="9">
    <source>
        <dbReference type="PROSITE" id="PS51462"/>
    </source>
</evidence>
<dbReference type="InterPro" id="IPR015797">
    <property type="entry name" value="NUDIX_hydrolase-like_dom_sf"/>
</dbReference>
<dbReference type="SUPFAM" id="SSF55811">
    <property type="entry name" value="Nudix"/>
    <property type="match status" value="1"/>
</dbReference>
<dbReference type="Pfam" id="PF00293">
    <property type="entry name" value="NUDIX"/>
    <property type="match status" value="1"/>
</dbReference>
<dbReference type="InterPro" id="IPR045121">
    <property type="entry name" value="CoAse"/>
</dbReference>
<dbReference type="InterPro" id="IPR000059">
    <property type="entry name" value="NUDIX_hydrolase_NudL_CS"/>
</dbReference>
<dbReference type="Gene3D" id="3.90.79.10">
    <property type="entry name" value="Nucleoside Triphosphate Pyrophosphohydrolase"/>
    <property type="match status" value="1"/>
</dbReference>
<evidence type="ECO:0000256" key="4">
    <source>
        <dbReference type="ARBA" id="ARBA00022723"/>
    </source>
</evidence>
<organism evidence="10 11">
    <name type="scientific">Corynebacterium atypicum</name>
    <dbReference type="NCBI Taxonomy" id="191610"/>
    <lineage>
        <taxon>Bacteria</taxon>
        <taxon>Bacillati</taxon>
        <taxon>Actinomycetota</taxon>
        <taxon>Actinomycetes</taxon>
        <taxon>Mycobacteriales</taxon>
        <taxon>Corynebacteriaceae</taxon>
        <taxon>Corynebacterium</taxon>
    </lineage>
</organism>
<name>A0ABM5QL90_9CORY</name>
<dbReference type="PROSITE" id="PS01293">
    <property type="entry name" value="NUDIX_COA"/>
    <property type="match status" value="1"/>
</dbReference>
<accession>A0ABM5QL90</accession>
<feature type="domain" description="Nudix hydrolase" evidence="9">
    <location>
        <begin position="89"/>
        <end position="259"/>
    </location>
</feature>
<comment type="similarity">
    <text evidence="3">Belongs to the Nudix hydrolase family. PCD1 subfamily.</text>
</comment>
<keyword evidence="7" id="KW-0464">Manganese</keyword>
<keyword evidence="4" id="KW-0479">Metal-binding</keyword>
<dbReference type="PANTHER" id="PTHR12992:SF11">
    <property type="entry name" value="MITOCHONDRIAL COENZYME A DIPHOSPHATASE NUDT8"/>
    <property type="match status" value="1"/>
</dbReference>
<dbReference type="PANTHER" id="PTHR12992">
    <property type="entry name" value="NUDIX HYDROLASE"/>
    <property type="match status" value="1"/>
</dbReference>
<feature type="compositionally biased region" description="Low complexity" evidence="8">
    <location>
        <begin position="70"/>
        <end position="86"/>
    </location>
</feature>
<evidence type="ECO:0000256" key="6">
    <source>
        <dbReference type="ARBA" id="ARBA00022842"/>
    </source>
</evidence>
<keyword evidence="11" id="KW-1185">Reference proteome</keyword>
<dbReference type="Proteomes" id="UP000028504">
    <property type="component" value="Chromosome"/>
</dbReference>
<evidence type="ECO:0000256" key="8">
    <source>
        <dbReference type="SAM" id="MobiDB-lite"/>
    </source>
</evidence>
<evidence type="ECO:0000313" key="11">
    <source>
        <dbReference type="Proteomes" id="UP000028504"/>
    </source>
</evidence>
<feature type="region of interest" description="Disordered" evidence="8">
    <location>
        <begin position="1"/>
        <end position="90"/>
    </location>
</feature>